<protein>
    <submittedName>
        <fullName evidence="1">Uncharacterized protein</fullName>
    </submittedName>
</protein>
<feature type="non-terminal residue" evidence="1">
    <location>
        <position position="55"/>
    </location>
</feature>
<name>A0A0B6Z252_9EUPU</name>
<evidence type="ECO:0000313" key="2">
    <source>
        <dbReference type="EMBL" id="CEK62675.1"/>
    </source>
</evidence>
<sequence>MGSCCTILKELHTLLCHGEVISEASRTEASNRGDQLEKDSRIQKCQTIPCSHCPK</sequence>
<dbReference type="AlphaFoldDB" id="A0A0B6Z252"/>
<dbReference type="EMBL" id="HACG01015810">
    <property type="protein sequence ID" value="CEK62675.1"/>
    <property type="molecule type" value="Transcribed_RNA"/>
</dbReference>
<proteinExistence type="predicted"/>
<dbReference type="EMBL" id="HACG01015809">
    <property type="protein sequence ID" value="CEK62674.1"/>
    <property type="molecule type" value="Transcribed_RNA"/>
</dbReference>
<accession>A0A0B6Z252</accession>
<evidence type="ECO:0000313" key="1">
    <source>
        <dbReference type="EMBL" id="CEK62674.1"/>
    </source>
</evidence>
<gene>
    <name evidence="1" type="primary">ORF45861</name>
    <name evidence="2" type="synonym">ORF45862</name>
</gene>
<organism evidence="1">
    <name type="scientific">Arion vulgaris</name>
    <dbReference type="NCBI Taxonomy" id="1028688"/>
    <lineage>
        <taxon>Eukaryota</taxon>
        <taxon>Metazoa</taxon>
        <taxon>Spiralia</taxon>
        <taxon>Lophotrochozoa</taxon>
        <taxon>Mollusca</taxon>
        <taxon>Gastropoda</taxon>
        <taxon>Heterobranchia</taxon>
        <taxon>Euthyneura</taxon>
        <taxon>Panpulmonata</taxon>
        <taxon>Eupulmonata</taxon>
        <taxon>Stylommatophora</taxon>
        <taxon>Helicina</taxon>
        <taxon>Arionoidea</taxon>
        <taxon>Arionidae</taxon>
        <taxon>Arion</taxon>
    </lineage>
</organism>
<reference evidence="1" key="1">
    <citation type="submission" date="2014-12" db="EMBL/GenBank/DDBJ databases">
        <title>Insight into the proteome of Arion vulgaris.</title>
        <authorList>
            <person name="Aradska J."/>
            <person name="Bulat T."/>
            <person name="Smidak R."/>
            <person name="Sarate P."/>
            <person name="Gangsoo J."/>
            <person name="Sialana F."/>
            <person name="Bilban M."/>
            <person name="Lubec G."/>
        </authorList>
    </citation>
    <scope>NUCLEOTIDE SEQUENCE</scope>
    <source>
        <tissue evidence="1">Skin</tissue>
    </source>
</reference>